<dbReference type="EMBL" id="JBIGIC010000008">
    <property type="protein sequence ID" value="MFG6488240.1"/>
    <property type="molecule type" value="Genomic_DNA"/>
</dbReference>
<accession>A0ABW7HEA6</accession>
<organism evidence="1 2">
    <name type="scientific">Pelomonas candidula</name>
    <dbReference type="NCBI Taxonomy" id="3299025"/>
    <lineage>
        <taxon>Bacteria</taxon>
        <taxon>Pseudomonadati</taxon>
        <taxon>Pseudomonadota</taxon>
        <taxon>Betaproteobacteria</taxon>
        <taxon>Burkholderiales</taxon>
        <taxon>Sphaerotilaceae</taxon>
        <taxon>Roseateles</taxon>
    </lineage>
</organism>
<comment type="caution">
    <text evidence="1">The sequence shown here is derived from an EMBL/GenBank/DDBJ whole genome shotgun (WGS) entry which is preliminary data.</text>
</comment>
<gene>
    <name evidence="1" type="ORF">ACG04R_16255</name>
</gene>
<name>A0ABW7HEA6_9BURK</name>
<dbReference type="RefSeq" id="WP_394412740.1">
    <property type="nucleotide sequence ID" value="NZ_JBIGIC010000008.1"/>
</dbReference>
<protein>
    <submittedName>
        <fullName evidence="1">Uncharacterized protein</fullName>
    </submittedName>
</protein>
<sequence length="124" mass="13695">MKAKLFLKHTMSCLHDQAIEVDIDETRREVRLAMAAFDSSLVARLVTDILPTDHGLVAYRDDNEKHGTEVWLTKPATYALSIDLAGLVYRADVVKLFRQAGAGGMVAVTLTPSQAPSEQQKRAQ</sequence>
<reference evidence="1 2" key="1">
    <citation type="submission" date="2024-08" db="EMBL/GenBank/DDBJ databases">
        <authorList>
            <person name="Lu H."/>
        </authorList>
    </citation>
    <scope>NUCLEOTIDE SEQUENCE [LARGE SCALE GENOMIC DNA]</scope>
    <source>
        <strain evidence="1 2">BYS78W</strain>
    </source>
</reference>
<proteinExistence type="predicted"/>
<evidence type="ECO:0000313" key="2">
    <source>
        <dbReference type="Proteomes" id="UP001606134"/>
    </source>
</evidence>
<evidence type="ECO:0000313" key="1">
    <source>
        <dbReference type="EMBL" id="MFG6488240.1"/>
    </source>
</evidence>
<keyword evidence="2" id="KW-1185">Reference proteome</keyword>
<dbReference type="Proteomes" id="UP001606134">
    <property type="component" value="Unassembled WGS sequence"/>
</dbReference>